<gene>
    <name evidence="1" type="ORF">Pmani_013449</name>
</gene>
<evidence type="ECO:0000313" key="2">
    <source>
        <dbReference type="Proteomes" id="UP001292094"/>
    </source>
</evidence>
<comment type="caution">
    <text evidence="1">The sequence shown here is derived from an EMBL/GenBank/DDBJ whole genome shotgun (WGS) entry which is preliminary data.</text>
</comment>
<name>A0AAE1PW11_9EUCA</name>
<protein>
    <submittedName>
        <fullName evidence="1">Uncharacterized protein</fullName>
    </submittedName>
</protein>
<keyword evidence="2" id="KW-1185">Reference proteome</keyword>
<organism evidence="1 2">
    <name type="scientific">Petrolisthes manimaculis</name>
    <dbReference type="NCBI Taxonomy" id="1843537"/>
    <lineage>
        <taxon>Eukaryota</taxon>
        <taxon>Metazoa</taxon>
        <taxon>Ecdysozoa</taxon>
        <taxon>Arthropoda</taxon>
        <taxon>Crustacea</taxon>
        <taxon>Multicrustacea</taxon>
        <taxon>Malacostraca</taxon>
        <taxon>Eumalacostraca</taxon>
        <taxon>Eucarida</taxon>
        <taxon>Decapoda</taxon>
        <taxon>Pleocyemata</taxon>
        <taxon>Anomura</taxon>
        <taxon>Galatheoidea</taxon>
        <taxon>Porcellanidae</taxon>
        <taxon>Petrolisthes</taxon>
    </lineage>
</organism>
<evidence type="ECO:0000313" key="1">
    <source>
        <dbReference type="EMBL" id="KAK4315323.1"/>
    </source>
</evidence>
<sequence>MRRRTDARRAGPVISVINSLSQLERVPSLNQSLPPSPNTHHQGLTARSRGGVGGWVGDSQPPSTQRAPRSCCMPPWRHHHAAVPSPRLCLRLPRYGLGSSVYCMASSLVYDSTSSSRSHTPLLSNNQTLPPSSVFIINKLDCGGKDERRIVNAGDG</sequence>
<dbReference type="AlphaFoldDB" id="A0AAE1PW11"/>
<dbReference type="Proteomes" id="UP001292094">
    <property type="component" value="Unassembled WGS sequence"/>
</dbReference>
<accession>A0AAE1PW11</accession>
<proteinExistence type="predicted"/>
<dbReference type="EMBL" id="JAWZYT010001118">
    <property type="protein sequence ID" value="KAK4315323.1"/>
    <property type="molecule type" value="Genomic_DNA"/>
</dbReference>
<reference evidence="1" key="1">
    <citation type="submission" date="2023-11" db="EMBL/GenBank/DDBJ databases">
        <title>Genome assemblies of two species of porcelain crab, Petrolisthes cinctipes and Petrolisthes manimaculis (Anomura: Porcellanidae).</title>
        <authorList>
            <person name="Angst P."/>
        </authorList>
    </citation>
    <scope>NUCLEOTIDE SEQUENCE</scope>
    <source>
        <strain evidence="1">PB745_02</strain>
        <tissue evidence="1">Gill</tissue>
    </source>
</reference>